<dbReference type="Proteomes" id="UP001060215">
    <property type="component" value="Chromosome 8"/>
</dbReference>
<gene>
    <name evidence="1" type="ORF">LOK49_LG09G01439</name>
</gene>
<proteinExistence type="predicted"/>
<keyword evidence="2" id="KW-1185">Reference proteome</keyword>
<sequence>MSYWVRWDSSPNRQTIHEIIDAFEDGLAQSKKDKNRKERRKRGSKGSDELKRSELGSSKDELGESESVEEITIGGEGEGEDCGGSDGDGDGDDDEEEEGFEKGSVRKFLFSAEVCRGVGGDDGHLRLLVLHNLHRSSSLRRVAKHGNLRTLDRRGNEQEIKLSLENEKTEDDGETLAMVEKTYL</sequence>
<dbReference type="EMBL" id="CM045765">
    <property type="protein sequence ID" value="KAI8000804.1"/>
    <property type="molecule type" value="Genomic_DNA"/>
</dbReference>
<reference evidence="1 2" key="1">
    <citation type="journal article" date="2022" name="Plant J.">
        <title>Chromosome-level genome of Camellia lanceoleosa provides a valuable resource for understanding genome evolution and self-incompatibility.</title>
        <authorList>
            <person name="Gong W."/>
            <person name="Xiao S."/>
            <person name="Wang L."/>
            <person name="Liao Z."/>
            <person name="Chang Y."/>
            <person name="Mo W."/>
            <person name="Hu G."/>
            <person name="Li W."/>
            <person name="Zhao G."/>
            <person name="Zhu H."/>
            <person name="Hu X."/>
            <person name="Ji K."/>
            <person name="Xiang X."/>
            <person name="Song Q."/>
            <person name="Yuan D."/>
            <person name="Jin S."/>
            <person name="Zhang L."/>
        </authorList>
    </citation>
    <scope>NUCLEOTIDE SEQUENCE [LARGE SCALE GENOMIC DNA]</scope>
    <source>
        <strain evidence="1">SQ_2022a</strain>
    </source>
</reference>
<comment type="caution">
    <text evidence="1">The sequence shown here is derived from an EMBL/GenBank/DDBJ whole genome shotgun (WGS) entry which is preliminary data.</text>
</comment>
<accession>A0ACC0GJT9</accession>
<name>A0ACC0GJT9_9ERIC</name>
<organism evidence="1 2">
    <name type="scientific">Camellia lanceoleosa</name>
    <dbReference type="NCBI Taxonomy" id="1840588"/>
    <lineage>
        <taxon>Eukaryota</taxon>
        <taxon>Viridiplantae</taxon>
        <taxon>Streptophyta</taxon>
        <taxon>Embryophyta</taxon>
        <taxon>Tracheophyta</taxon>
        <taxon>Spermatophyta</taxon>
        <taxon>Magnoliopsida</taxon>
        <taxon>eudicotyledons</taxon>
        <taxon>Gunneridae</taxon>
        <taxon>Pentapetalae</taxon>
        <taxon>asterids</taxon>
        <taxon>Ericales</taxon>
        <taxon>Theaceae</taxon>
        <taxon>Camellia</taxon>
    </lineage>
</organism>
<protein>
    <submittedName>
        <fullName evidence="1">Uncharacterized protein</fullName>
    </submittedName>
</protein>
<evidence type="ECO:0000313" key="1">
    <source>
        <dbReference type="EMBL" id="KAI8000804.1"/>
    </source>
</evidence>
<evidence type="ECO:0000313" key="2">
    <source>
        <dbReference type="Proteomes" id="UP001060215"/>
    </source>
</evidence>